<feature type="region of interest" description="Disordered" evidence="1">
    <location>
        <begin position="225"/>
        <end position="274"/>
    </location>
</feature>
<dbReference type="Proteomes" id="UP001189429">
    <property type="component" value="Unassembled WGS sequence"/>
</dbReference>
<accession>A0ABN9Y9D6</accession>
<protein>
    <submittedName>
        <fullName evidence="2">Uncharacterized protein</fullName>
    </submittedName>
</protein>
<feature type="compositionally biased region" description="Low complexity" evidence="1">
    <location>
        <begin position="227"/>
        <end position="244"/>
    </location>
</feature>
<reference evidence="2" key="1">
    <citation type="submission" date="2023-10" db="EMBL/GenBank/DDBJ databases">
        <authorList>
            <person name="Chen Y."/>
            <person name="Shah S."/>
            <person name="Dougan E. K."/>
            <person name="Thang M."/>
            <person name="Chan C."/>
        </authorList>
    </citation>
    <scope>NUCLEOTIDE SEQUENCE [LARGE SCALE GENOMIC DNA]</scope>
</reference>
<gene>
    <name evidence="2" type="ORF">PCOR1329_LOCUS83546</name>
</gene>
<feature type="non-terminal residue" evidence="2">
    <location>
        <position position="1"/>
    </location>
</feature>
<dbReference type="EMBL" id="CAUYUJ010022115">
    <property type="protein sequence ID" value="CAK0909021.1"/>
    <property type="molecule type" value="Genomic_DNA"/>
</dbReference>
<feature type="compositionally biased region" description="Basic residues" evidence="1">
    <location>
        <begin position="1"/>
        <end position="13"/>
    </location>
</feature>
<feature type="region of interest" description="Disordered" evidence="1">
    <location>
        <begin position="1"/>
        <end position="30"/>
    </location>
</feature>
<name>A0ABN9Y9D6_9DINO</name>
<evidence type="ECO:0000256" key="1">
    <source>
        <dbReference type="SAM" id="MobiDB-lite"/>
    </source>
</evidence>
<keyword evidence="3" id="KW-1185">Reference proteome</keyword>
<proteinExistence type="predicted"/>
<sequence>RPRCYGARARGRRSPAAPARRGRPPRPAVPRPLAARRCLGSGMAALIRELALRCGWPEVAFLHLDVRGAGQLTEADLRLGLLLGAGIDFAAVAGLTIGEIFRAIVRPGAHAILAADLAACCPEDWRSHGAPRPTAPERLRALPWEAAGGAAAAFGEAAAAAGAEALQWPAFEEVVCRRMRGFEEADASSLFLALAGPGAPDAGLRRTPALAEGAWLAATADFPEAPPVAAQPDSAAAATLPRGRSGSRGRSGRSASGQGPVWIDETTRRQPWRG</sequence>
<comment type="caution">
    <text evidence="2">The sequence shown here is derived from an EMBL/GenBank/DDBJ whole genome shotgun (WGS) entry which is preliminary data.</text>
</comment>
<evidence type="ECO:0000313" key="3">
    <source>
        <dbReference type="Proteomes" id="UP001189429"/>
    </source>
</evidence>
<evidence type="ECO:0000313" key="2">
    <source>
        <dbReference type="EMBL" id="CAK0909021.1"/>
    </source>
</evidence>
<organism evidence="2 3">
    <name type="scientific">Prorocentrum cordatum</name>
    <dbReference type="NCBI Taxonomy" id="2364126"/>
    <lineage>
        <taxon>Eukaryota</taxon>
        <taxon>Sar</taxon>
        <taxon>Alveolata</taxon>
        <taxon>Dinophyceae</taxon>
        <taxon>Prorocentrales</taxon>
        <taxon>Prorocentraceae</taxon>
        <taxon>Prorocentrum</taxon>
    </lineage>
</organism>